<dbReference type="Proteomes" id="UP000886841">
    <property type="component" value="Unassembled WGS sequence"/>
</dbReference>
<comment type="similarity">
    <text evidence="1">Belongs to the transferase hexapeptide repeat family.</text>
</comment>
<dbReference type="SUPFAM" id="SSF51161">
    <property type="entry name" value="Trimeric LpxA-like enzymes"/>
    <property type="match status" value="1"/>
</dbReference>
<dbReference type="GO" id="GO:0008870">
    <property type="term" value="F:galactoside O-acetyltransferase activity"/>
    <property type="evidence" value="ECO:0007669"/>
    <property type="project" value="TreeGrafter"/>
</dbReference>
<dbReference type="SUPFAM" id="SSF89232">
    <property type="entry name" value="Hypothetical protein TM1070"/>
    <property type="match status" value="1"/>
</dbReference>
<dbReference type="Pfam" id="PF12464">
    <property type="entry name" value="Mac"/>
    <property type="match status" value="1"/>
</dbReference>
<evidence type="ECO:0000313" key="6">
    <source>
        <dbReference type="EMBL" id="HIR94364.1"/>
    </source>
</evidence>
<proteinExistence type="inferred from homology"/>
<protein>
    <recommendedName>
        <fullName evidence="5">Maltose/galactoside acetyltransferase domain-containing protein</fullName>
    </recommendedName>
</protein>
<evidence type="ECO:0000256" key="2">
    <source>
        <dbReference type="ARBA" id="ARBA00022679"/>
    </source>
</evidence>
<dbReference type="Pfam" id="PF00132">
    <property type="entry name" value="Hexapep"/>
    <property type="match status" value="1"/>
</dbReference>
<name>A0A9D1EMM6_9FIRM</name>
<evidence type="ECO:0000259" key="5">
    <source>
        <dbReference type="SMART" id="SM01266"/>
    </source>
</evidence>
<keyword evidence="3" id="KW-0677">Repeat</keyword>
<comment type="caution">
    <text evidence="6">The sequence shown here is derived from an EMBL/GenBank/DDBJ whole genome shotgun (WGS) entry which is preliminary data.</text>
</comment>
<dbReference type="InterPro" id="IPR036698">
    <property type="entry name" value="TM1070-like_sf"/>
</dbReference>
<evidence type="ECO:0000256" key="4">
    <source>
        <dbReference type="ARBA" id="ARBA00023315"/>
    </source>
</evidence>
<dbReference type="CDD" id="cd03357">
    <property type="entry name" value="LbH_MAT_GAT"/>
    <property type="match status" value="1"/>
</dbReference>
<dbReference type="Gene3D" id="2.160.10.10">
    <property type="entry name" value="Hexapeptide repeat proteins"/>
    <property type="match status" value="1"/>
</dbReference>
<reference evidence="6" key="1">
    <citation type="submission" date="2020-10" db="EMBL/GenBank/DDBJ databases">
        <authorList>
            <person name="Gilroy R."/>
        </authorList>
    </citation>
    <scope>NUCLEOTIDE SEQUENCE</scope>
    <source>
        <strain evidence="6">ChiSxjej1B13-7041</strain>
    </source>
</reference>
<reference evidence="6" key="2">
    <citation type="journal article" date="2021" name="PeerJ">
        <title>Extensive microbial diversity within the chicken gut microbiome revealed by metagenomics and culture.</title>
        <authorList>
            <person name="Gilroy R."/>
            <person name="Ravi A."/>
            <person name="Getino M."/>
            <person name="Pursley I."/>
            <person name="Horton D.L."/>
            <person name="Alikhan N.F."/>
            <person name="Baker D."/>
            <person name="Gharbi K."/>
            <person name="Hall N."/>
            <person name="Watson M."/>
            <person name="Adriaenssens E.M."/>
            <person name="Foster-Nyarko E."/>
            <person name="Jarju S."/>
            <person name="Secka A."/>
            <person name="Antonio M."/>
            <person name="Oren A."/>
            <person name="Chaudhuri R.R."/>
            <person name="La Ragione R."/>
            <person name="Hildebrand F."/>
            <person name="Pallen M.J."/>
        </authorList>
    </citation>
    <scope>NUCLEOTIDE SEQUENCE</scope>
    <source>
        <strain evidence="6">ChiSxjej1B13-7041</strain>
    </source>
</reference>
<organism evidence="6 7">
    <name type="scientific">Candidatus Egerieimonas intestinavium</name>
    <dbReference type="NCBI Taxonomy" id="2840777"/>
    <lineage>
        <taxon>Bacteria</taxon>
        <taxon>Bacillati</taxon>
        <taxon>Bacillota</taxon>
        <taxon>Clostridia</taxon>
        <taxon>Lachnospirales</taxon>
        <taxon>Lachnospiraceae</taxon>
        <taxon>Lachnospiraceae incertae sedis</taxon>
        <taxon>Candidatus Egerieimonas</taxon>
    </lineage>
</organism>
<evidence type="ECO:0000256" key="1">
    <source>
        <dbReference type="ARBA" id="ARBA00007274"/>
    </source>
</evidence>
<keyword evidence="4" id="KW-0012">Acyltransferase</keyword>
<accession>A0A9D1EMM6</accession>
<feature type="domain" description="Maltose/galactoside acetyltransferase" evidence="5">
    <location>
        <begin position="17"/>
        <end position="71"/>
    </location>
</feature>
<evidence type="ECO:0000313" key="7">
    <source>
        <dbReference type="Proteomes" id="UP000886841"/>
    </source>
</evidence>
<dbReference type="EMBL" id="DVHU01000116">
    <property type="protein sequence ID" value="HIR94364.1"/>
    <property type="molecule type" value="Genomic_DNA"/>
</dbReference>
<dbReference type="InterPro" id="IPR009794">
    <property type="entry name" value="ASRT"/>
</dbReference>
<dbReference type="Pfam" id="PF07100">
    <property type="entry name" value="ASRT"/>
    <property type="match status" value="1"/>
</dbReference>
<sequence length="331" mass="37150">MRKELAYEGIAYDREEFEKCARGEVYRADFEGREQLVTRALELCQEYNRTPARDKERREELLRRLFGKVGKNPDVQPNIFCGFGFNVQVGDDFYANNGCNFVDPGKITFGNHVFVGPDCGFYTACHPIGYQLRNQLLEWARPIAVGDNVWFGGGCRVLPGVTVGSNVVIGAGSVVTRDIPDNCVAAGNPCRVLRRIDPEGRESSGERQKEEKPMEYGKRTWIFADGDLPPRGNEEPYGHEALSIVNCGKEDAEIQVKVLFSEREPAHFLLRVPGNRVICFRLDGPVGEPAYQIPYGQYALLLESSVPIVAVLGRLDRRENVSYYELDGFAV</sequence>
<dbReference type="Gene3D" id="2.60.290.11">
    <property type="entry name" value="TM1070-like"/>
    <property type="match status" value="1"/>
</dbReference>
<dbReference type="InterPro" id="IPR024688">
    <property type="entry name" value="Mac_dom"/>
</dbReference>
<dbReference type="AlphaFoldDB" id="A0A9D1EMM6"/>
<dbReference type="PANTHER" id="PTHR43017:SF1">
    <property type="entry name" value="ACETYLTRANSFERASE YJL218W-RELATED"/>
    <property type="match status" value="1"/>
</dbReference>
<dbReference type="InterPro" id="IPR039369">
    <property type="entry name" value="LacA-like"/>
</dbReference>
<gene>
    <name evidence="6" type="ORF">IAB98_13200</name>
</gene>
<keyword evidence="2" id="KW-0808">Transferase</keyword>
<dbReference type="SMART" id="SM01266">
    <property type="entry name" value="Mac"/>
    <property type="match status" value="1"/>
</dbReference>
<dbReference type="InterPro" id="IPR001451">
    <property type="entry name" value="Hexapep"/>
</dbReference>
<dbReference type="FunFam" id="2.160.10.10:FF:000025">
    <property type="entry name" value="Hexapeptide-repeat containing-acetyltransferase"/>
    <property type="match status" value="1"/>
</dbReference>
<dbReference type="PANTHER" id="PTHR43017">
    <property type="entry name" value="GALACTOSIDE O-ACETYLTRANSFERASE"/>
    <property type="match status" value="1"/>
</dbReference>
<evidence type="ECO:0000256" key="3">
    <source>
        <dbReference type="ARBA" id="ARBA00022737"/>
    </source>
</evidence>
<dbReference type="InterPro" id="IPR011004">
    <property type="entry name" value="Trimer_LpxA-like_sf"/>
</dbReference>